<feature type="region of interest" description="Disordered" evidence="1">
    <location>
        <begin position="1"/>
        <end position="46"/>
    </location>
</feature>
<evidence type="ECO:0000313" key="4">
    <source>
        <dbReference type="EMBL" id="GJT34828.1"/>
    </source>
</evidence>
<keyword evidence="2" id="KW-1133">Transmembrane helix</keyword>
<dbReference type="Proteomes" id="UP001151760">
    <property type="component" value="Unassembled WGS sequence"/>
</dbReference>
<proteinExistence type="predicted"/>
<evidence type="ECO:0000259" key="3">
    <source>
        <dbReference type="Pfam" id="PF13962"/>
    </source>
</evidence>
<dbReference type="SMART" id="SM00248">
    <property type="entry name" value="ANK"/>
    <property type="match status" value="2"/>
</dbReference>
<evidence type="ECO:0000256" key="1">
    <source>
        <dbReference type="SAM" id="MobiDB-lite"/>
    </source>
</evidence>
<dbReference type="PANTHER" id="PTHR24177:SF467">
    <property type="entry name" value="PGG DOMAIN, RETROTRANSPOSON COPIA-LIKE PROTEIN"/>
    <property type="match status" value="1"/>
</dbReference>
<gene>
    <name evidence="4" type="ORF">Tco_0925247</name>
</gene>
<evidence type="ECO:0000256" key="2">
    <source>
        <dbReference type="SAM" id="Phobius"/>
    </source>
</evidence>
<comment type="caution">
    <text evidence="4">The sequence shown here is derived from an EMBL/GenBank/DDBJ whole genome shotgun (WGS) entry which is preliminary data.</text>
</comment>
<feature type="transmembrane region" description="Helical" evidence="2">
    <location>
        <begin position="712"/>
        <end position="730"/>
    </location>
</feature>
<dbReference type="InterPro" id="IPR036770">
    <property type="entry name" value="Ankyrin_rpt-contain_sf"/>
</dbReference>
<feature type="transmembrane region" description="Helical" evidence="2">
    <location>
        <begin position="823"/>
        <end position="842"/>
    </location>
</feature>
<organism evidence="4 5">
    <name type="scientific">Tanacetum coccineum</name>
    <dbReference type="NCBI Taxonomy" id="301880"/>
    <lineage>
        <taxon>Eukaryota</taxon>
        <taxon>Viridiplantae</taxon>
        <taxon>Streptophyta</taxon>
        <taxon>Embryophyta</taxon>
        <taxon>Tracheophyta</taxon>
        <taxon>Spermatophyta</taxon>
        <taxon>Magnoliopsida</taxon>
        <taxon>eudicotyledons</taxon>
        <taxon>Gunneridae</taxon>
        <taxon>Pentapetalae</taxon>
        <taxon>asterids</taxon>
        <taxon>campanulids</taxon>
        <taxon>Asterales</taxon>
        <taxon>Asteraceae</taxon>
        <taxon>Asteroideae</taxon>
        <taxon>Anthemideae</taxon>
        <taxon>Anthemidinae</taxon>
        <taxon>Tanacetum</taxon>
    </lineage>
</organism>
<sequence>MASSGTASNNNEISEEDDTSNNKEITEEATINNNDDIKEDMYSTSDNNHISEDDVTLFVAYDGEWEYDSKEWSFENSKSSIMVVPKRITLSEITGILNKQFKVNAELYELKLEVHYRTTGSPWFPVTEIQNNKDLSVFISETSKTRLPLCVSRSLDWYAYSYGKRSKDRVTVFVAYNEEWEEYHVRELFFENSKSSTIFVPKHITLSEITDIIYEHLYVDKKLDRLKLTAARGDISCRWFDKIENDHDLSMFISETSKTKLPLCVSRLLAWPHEYHVGERKKDPVTVFVAYNGKWEYDGKEWFFKDSRGSQLVVSKHIKLSEITHILSNEFVVLTQFYRLKLEVHYRTGSPWFPVTEIRNDQDLSVFISETSKTKLPLCVTLLKNYVPDVDEEKRKDNKVERRLMKAIRKNDWVKAREIVNTKEVTWTSKLDDHGYTAFHFAVGEFKDNEVVTDIVSALRSNLELLETTVNNDGMNPVQVAALYGNTEALKIMFDSNPKCLFIPNNGGYFAINFAFVTSTIETFQYLFNQMKSYKDEFDKVLIGESGLWLLAQVIDKGLIDVAYELIQDYPSMATQVYHDITPLERIIRKPDLFYSGTHYNILGSTDTADIENNSLGGTDSTADIENNSLGGTNTAVVENQETPKRRCLHDGCSSTMQRELQWFEEVKKLVGITKTQELNKNKETPIMVFRKEHKELRKDGEEWMKKTADSYTITAALIITIVFAAAITVPGGNDSATGKPIYQTKSSLIIFAISDAISLFTSTTSLLLFLSILTARYADEDFLYKLPKRLIFGLVMLFVSVTSMMITFSAALYIMFGQGKPWILIPIAALACLPIASFVTLQFPLLVELISSTYGPGIFTKEKEYRQSSANANKKKKA</sequence>
<dbReference type="InterPro" id="IPR026961">
    <property type="entry name" value="PGG_dom"/>
</dbReference>
<reference evidence="4" key="2">
    <citation type="submission" date="2022-01" db="EMBL/GenBank/DDBJ databases">
        <authorList>
            <person name="Yamashiro T."/>
            <person name="Shiraishi A."/>
            <person name="Satake H."/>
            <person name="Nakayama K."/>
        </authorList>
    </citation>
    <scope>NUCLEOTIDE SEQUENCE</scope>
</reference>
<keyword evidence="2" id="KW-0472">Membrane</keyword>
<dbReference type="Pfam" id="PF13962">
    <property type="entry name" value="PGG"/>
    <property type="match status" value="1"/>
</dbReference>
<dbReference type="Gene3D" id="1.25.40.20">
    <property type="entry name" value="Ankyrin repeat-containing domain"/>
    <property type="match status" value="1"/>
</dbReference>
<keyword evidence="2" id="KW-0812">Transmembrane</keyword>
<feature type="domain" description="PGG" evidence="3">
    <location>
        <begin position="702"/>
        <end position="815"/>
    </location>
</feature>
<name>A0ABQ5D945_9ASTR</name>
<protein>
    <submittedName>
        <fullName evidence="4">Ankyrin repeat family protein</fullName>
    </submittedName>
</protein>
<keyword evidence="5" id="KW-1185">Reference proteome</keyword>
<feature type="transmembrane region" description="Helical" evidence="2">
    <location>
        <begin position="750"/>
        <end position="779"/>
    </location>
</feature>
<feature type="compositionally biased region" description="Polar residues" evidence="1">
    <location>
        <begin position="1"/>
        <end position="12"/>
    </location>
</feature>
<dbReference type="InterPro" id="IPR002110">
    <property type="entry name" value="Ankyrin_rpt"/>
</dbReference>
<feature type="transmembrane region" description="Helical" evidence="2">
    <location>
        <begin position="507"/>
        <end position="528"/>
    </location>
</feature>
<accession>A0ABQ5D945</accession>
<dbReference type="SUPFAM" id="SSF48403">
    <property type="entry name" value="Ankyrin repeat"/>
    <property type="match status" value="1"/>
</dbReference>
<reference evidence="4" key="1">
    <citation type="journal article" date="2022" name="Int. J. Mol. Sci.">
        <title>Draft Genome of Tanacetum Coccineum: Genomic Comparison of Closely Related Tanacetum-Family Plants.</title>
        <authorList>
            <person name="Yamashiro T."/>
            <person name="Shiraishi A."/>
            <person name="Nakayama K."/>
            <person name="Satake H."/>
        </authorList>
    </citation>
    <scope>NUCLEOTIDE SEQUENCE</scope>
</reference>
<dbReference type="EMBL" id="BQNB010014997">
    <property type="protein sequence ID" value="GJT34828.1"/>
    <property type="molecule type" value="Genomic_DNA"/>
</dbReference>
<feature type="transmembrane region" description="Helical" evidence="2">
    <location>
        <begin position="791"/>
        <end position="817"/>
    </location>
</feature>
<evidence type="ECO:0000313" key="5">
    <source>
        <dbReference type="Proteomes" id="UP001151760"/>
    </source>
</evidence>
<dbReference type="PANTHER" id="PTHR24177">
    <property type="entry name" value="CASKIN"/>
    <property type="match status" value="1"/>
</dbReference>